<dbReference type="Proteomes" id="UP000313359">
    <property type="component" value="Unassembled WGS sequence"/>
</dbReference>
<dbReference type="OrthoDB" id="6511194at2759"/>
<keyword evidence="2" id="KW-1185">Reference proteome</keyword>
<protein>
    <submittedName>
        <fullName evidence="1">Uncharacterized protein</fullName>
    </submittedName>
</protein>
<dbReference type="AlphaFoldDB" id="A0A5C2RQS4"/>
<dbReference type="EMBL" id="ML122337">
    <property type="protein sequence ID" value="RPD52845.1"/>
    <property type="molecule type" value="Genomic_DNA"/>
</dbReference>
<accession>A0A5C2RQS4</accession>
<name>A0A5C2RQS4_9APHY</name>
<sequence>MTLNLSLKGCSGWPWVTHGYHTTHTHIHLYLWHIFVTPASVNVAVAFGDGAVSSQNVLPHSVKNTWMCSLIDKQPNLKEALSMHLMGVGKYVCTLDILHFMAEPGNLWQFDLTKAICLLTAQSWMHEPGGQFKIFLSTMLVSDLHAHQWDSEGNEIPVPLHVPHPFKHCVVYWWHDKSIFYEHDSKKAVPCTKGEGVSLMAADLVLANYGWLCSLDGKVSAHHMSKYPTQLDKPMFSMETNILGPNGNPIYSPDGKILKKIPMCGHPRTRLPMQCPQVKCKPPALSCCCCRLLFNQPNFWDVETLLETHCKARSFTVLFLLKFHSKCEYRKCPVSSAKANLSKNVLMALDSVPIILIHR</sequence>
<gene>
    <name evidence="1" type="ORF">L227DRAFT_589544</name>
</gene>
<proteinExistence type="predicted"/>
<evidence type="ECO:0000313" key="2">
    <source>
        <dbReference type="Proteomes" id="UP000313359"/>
    </source>
</evidence>
<evidence type="ECO:0000313" key="1">
    <source>
        <dbReference type="EMBL" id="RPD52845.1"/>
    </source>
</evidence>
<reference evidence="1" key="1">
    <citation type="journal article" date="2018" name="Genome Biol. Evol.">
        <title>Genomics and development of Lentinus tigrinus, a white-rot wood-decaying mushroom with dimorphic fruiting bodies.</title>
        <authorList>
            <person name="Wu B."/>
            <person name="Xu Z."/>
            <person name="Knudson A."/>
            <person name="Carlson A."/>
            <person name="Chen N."/>
            <person name="Kovaka S."/>
            <person name="LaButti K."/>
            <person name="Lipzen A."/>
            <person name="Pennachio C."/>
            <person name="Riley R."/>
            <person name="Schakwitz W."/>
            <person name="Umezawa K."/>
            <person name="Ohm R.A."/>
            <person name="Grigoriev I.V."/>
            <person name="Nagy L.G."/>
            <person name="Gibbons J."/>
            <person name="Hibbett D."/>
        </authorList>
    </citation>
    <scope>NUCLEOTIDE SEQUENCE [LARGE SCALE GENOMIC DNA]</scope>
    <source>
        <strain evidence="1">ALCF2SS1-6</strain>
    </source>
</reference>
<organism evidence="1 2">
    <name type="scientific">Lentinus tigrinus ALCF2SS1-6</name>
    <dbReference type="NCBI Taxonomy" id="1328759"/>
    <lineage>
        <taxon>Eukaryota</taxon>
        <taxon>Fungi</taxon>
        <taxon>Dikarya</taxon>
        <taxon>Basidiomycota</taxon>
        <taxon>Agaricomycotina</taxon>
        <taxon>Agaricomycetes</taxon>
        <taxon>Polyporales</taxon>
        <taxon>Polyporaceae</taxon>
        <taxon>Lentinus</taxon>
    </lineage>
</organism>